<dbReference type="PROSITE" id="PS51462">
    <property type="entry name" value="NUDIX"/>
    <property type="match status" value="1"/>
</dbReference>
<dbReference type="GO" id="GO:0046872">
    <property type="term" value="F:metal ion binding"/>
    <property type="evidence" value="ECO:0007669"/>
    <property type="project" value="UniProtKB-KW"/>
</dbReference>
<dbReference type="EC" id="3.6.1.22" evidence="4"/>
<evidence type="ECO:0000256" key="3">
    <source>
        <dbReference type="ARBA" id="ARBA00009595"/>
    </source>
</evidence>
<evidence type="ECO:0000256" key="7">
    <source>
        <dbReference type="ARBA" id="ARBA00022842"/>
    </source>
</evidence>
<dbReference type="GO" id="GO:0110153">
    <property type="term" value="F:RNA NAD-cap (NMN-forming) hydrolase activity"/>
    <property type="evidence" value="ECO:0007669"/>
    <property type="project" value="RHEA"/>
</dbReference>
<evidence type="ECO:0000313" key="11">
    <source>
        <dbReference type="EMBL" id="MPL74115.1"/>
    </source>
</evidence>
<dbReference type="GO" id="GO:0019677">
    <property type="term" value="P:NAD+ catabolic process"/>
    <property type="evidence" value="ECO:0007669"/>
    <property type="project" value="TreeGrafter"/>
</dbReference>
<dbReference type="GO" id="GO:0005829">
    <property type="term" value="C:cytosol"/>
    <property type="evidence" value="ECO:0007669"/>
    <property type="project" value="TreeGrafter"/>
</dbReference>
<dbReference type="PANTHER" id="PTHR42904">
    <property type="entry name" value="NUDIX HYDROLASE, NUDC SUBFAMILY"/>
    <property type="match status" value="1"/>
</dbReference>
<dbReference type="GO" id="GO:0006742">
    <property type="term" value="P:NADP+ catabolic process"/>
    <property type="evidence" value="ECO:0007669"/>
    <property type="project" value="TreeGrafter"/>
</dbReference>
<dbReference type="Pfam" id="PF09296">
    <property type="entry name" value="NUDIX-like"/>
    <property type="match status" value="1"/>
</dbReference>
<dbReference type="SUPFAM" id="SSF55811">
    <property type="entry name" value="Nudix"/>
    <property type="match status" value="1"/>
</dbReference>
<evidence type="ECO:0000256" key="1">
    <source>
        <dbReference type="ARBA" id="ARBA00001946"/>
    </source>
</evidence>
<reference evidence="11" key="1">
    <citation type="submission" date="2019-08" db="EMBL/GenBank/DDBJ databases">
        <authorList>
            <person name="Kucharzyk K."/>
            <person name="Murdoch R.W."/>
            <person name="Higgins S."/>
            <person name="Loffler F."/>
        </authorList>
    </citation>
    <scope>NUCLEOTIDE SEQUENCE</scope>
</reference>
<dbReference type="Pfam" id="PF00293">
    <property type="entry name" value="NUDIX"/>
    <property type="match status" value="1"/>
</dbReference>
<evidence type="ECO:0000256" key="2">
    <source>
        <dbReference type="ARBA" id="ARBA00001947"/>
    </source>
</evidence>
<evidence type="ECO:0000256" key="4">
    <source>
        <dbReference type="ARBA" id="ARBA00012381"/>
    </source>
</evidence>
<dbReference type="InterPro" id="IPR015797">
    <property type="entry name" value="NUDIX_hydrolase-like_dom_sf"/>
</dbReference>
<dbReference type="InterPro" id="IPR015376">
    <property type="entry name" value="Znr_NADH_PPase"/>
</dbReference>
<protein>
    <recommendedName>
        <fullName evidence="4">NAD(+) diphosphatase</fullName>
        <ecNumber evidence="4">3.6.1.22</ecNumber>
    </recommendedName>
</protein>
<organism evidence="11">
    <name type="scientific">bioreactor metagenome</name>
    <dbReference type="NCBI Taxonomy" id="1076179"/>
    <lineage>
        <taxon>unclassified sequences</taxon>
        <taxon>metagenomes</taxon>
        <taxon>ecological metagenomes</taxon>
    </lineage>
</organism>
<evidence type="ECO:0000256" key="6">
    <source>
        <dbReference type="ARBA" id="ARBA00022801"/>
    </source>
</evidence>
<name>A0A644U5B4_9ZZZZ</name>
<dbReference type="PANTHER" id="PTHR42904:SF6">
    <property type="entry name" value="NAD-CAPPED RNA HYDROLASE NUDT12"/>
    <property type="match status" value="1"/>
</dbReference>
<evidence type="ECO:0000256" key="8">
    <source>
        <dbReference type="ARBA" id="ARBA00023027"/>
    </source>
</evidence>
<dbReference type="Gene3D" id="3.90.79.10">
    <property type="entry name" value="Nucleoside Triphosphate Pyrophosphohydrolase"/>
    <property type="match status" value="1"/>
</dbReference>
<sequence>MRRRPERRSASLSRIFRVSTTGCAFSGGQGDRPGDDAEVQRRWPFIAAAWQKEGAGQAVPRRAGAPMSDARSPDTRLDAATMAVDARPGLAFAGSGLDRAASLRGDAAALARMAVDPAARIVPFWRGRPLLAGAETPADPALGAGLAGLAPGAALLSHAAGGWLFLGLSAGAPVFAADISAWVPEGPEPDFGAFFDDSAQHHPDLPAGAAFADLRGAMMRLDPRAAEIAATARALLNWHGTHGFCSACGAASTPALAGWQRVCPACGAQHFPRTDPCVIMCVTRGNSVLLGRSPGWPEGMYSCLAGFMEPGEPVESAVRREVFEETAVRVGPVRLLVSQPWPFPASLMIGCAAEAVSTEITCDPAEIEDALWISRERLAAVFAGADPVIRAPRSGAIAGWMLRQWLADRLH</sequence>
<keyword evidence="8" id="KW-0520">NAD</keyword>
<comment type="similarity">
    <text evidence="3">Belongs to the Nudix hydrolase family. NudC subfamily.</text>
</comment>
<comment type="caution">
    <text evidence="11">The sequence shown here is derived from an EMBL/GenBank/DDBJ whole genome shotgun (WGS) entry which is preliminary data.</text>
</comment>
<accession>A0A644U5B4</accession>
<keyword evidence="7" id="KW-0460">Magnesium</keyword>
<dbReference type="InterPro" id="IPR049734">
    <property type="entry name" value="NudC-like_C"/>
</dbReference>
<comment type="cofactor">
    <cofactor evidence="2">
        <name>Zn(2+)</name>
        <dbReference type="ChEBI" id="CHEBI:29105"/>
    </cofactor>
</comment>
<dbReference type="CDD" id="cd03429">
    <property type="entry name" value="NUDIX_NADH_pyrophosphatase_Nudt13"/>
    <property type="match status" value="1"/>
</dbReference>
<evidence type="ECO:0000256" key="5">
    <source>
        <dbReference type="ARBA" id="ARBA00022723"/>
    </source>
</evidence>
<dbReference type="AlphaFoldDB" id="A0A644U5B4"/>
<dbReference type="InterPro" id="IPR000086">
    <property type="entry name" value="NUDIX_hydrolase_dom"/>
</dbReference>
<feature type="domain" description="Nudix hydrolase" evidence="10">
    <location>
        <begin position="272"/>
        <end position="403"/>
    </location>
</feature>
<comment type="catalytic activity">
    <reaction evidence="9">
        <text>a 5'-end NAD(+)-phospho-ribonucleoside in mRNA + H2O = a 5'-end phospho-adenosine-phospho-ribonucleoside in mRNA + beta-nicotinamide D-ribonucleotide + 2 H(+)</text>
        <dbReference type="Rhea" id="RHEA:60876"/>
        <dbReference type="Rhea" id="RHEA-COMP:15698"/>
        <dbReference type="Rhea" id="RHEA-COMP:15719"/>
        <dbReference type="ChEBI" id="CHEBI:14649"/>
        <dbReference type="ChEBI" id="CHEBI:15377"/>
        <dbReference type="ChEBI" id="CHEBI:15378"/>
        <dbReference type="ChEBI" id="CHEBI:144029"/>
        <dbReference type="ChEBI" id="CHEBI:144051"/>
    </reaction>
    <physiologicalReaction direction="left-to-right" evidence="9">
        <dbReference type="Rhea" id="RHEA:60877"/>
    </physiologicalReaction>
</comment>
<evidence type="ECO:0000259" key="10">
    <source>
        <dbReference type="PROSITE" id="PS51462"/>
    </source>
</evidence>
<dbReference type="Pfam" id="PF09297">
    <property type="entry name" value="Zn_ribbon_NUD"/>
    <property type="match status" value="1"/>
</dbReference>
<comment type="cofactor">
    <cofactor evidence="1">
        <name>Mg(2+)</name>
        <dbReference type="ChEBI" id="CHEBI:18420"/>
    </cofactor>
</comment>
<evidence type="ECO:0000256" key="9">
    <source>
        <dbReference type="ARBA" id="ARBA00023679"/>
    </source>
</evidence>
<gene>
    <name evidence="11" type="primary">nudC_5</name>
    <name evidence="11" type="ORF">SDC9_19925</name>
</gene>
<keyword evidence="5" id="KW-0479">Metal-binding</keyword>
<dbReference type="Gene3D" id="3.90.79.20">
    <property type="match status" value="1"/>
</dbReference>
<dbReference type="EMBL" id="VSSQ01000078">
    <property type="protein sequence ID" value="MPL74115.1"/>
    <property type="molecule type" value="Genomic_DNA"/>
</dbReference>
<dbReference type="InterPro" id="IPR050241">
    <property type="entry name" value="NAD-cap_RNA_hydrolase_NudC"/>
</dbReference>
<dbReference type="NCBIfam" id="NF001299">
    <property type="entry name" value="PRK00241.1"/>
    <property type="match status" value="1"/>
</dbReference>
<dbReference type="InterPro" id="IPR015375">
    <property type="entry name" value="NADH_PPase-like_N"/>
</dbReference>
<keyword evidence="6 11" id="KW-0378">Hydrolase</keyword>
<dbReference type="GO" id="GO:0035529">
    <property type="term" value="F:NADH pyrophosphatase activity"/>
    <property type="evidence" value="ECO:0007669"/>
    <property type="project" value="TreeGrafter"/>
</dbReference>
<proteinExistence type="inferred from homology"/>